<feature type="region of interest" description="Disordered" evidence="1">
    <location>
        <begin position="412"/>
        <end position="432"/>
    </location>
</feature>
<dbReference type="OrthoDB" id="9810066at2"/>
<evidence type="ECO:0000313" key="2">
    <source>
        <dbReference type="EMBL" id="TDS76883.1"/>
    </source>
</evidence>
<dbReference type="SUPFAM" id="SSF159501">
    <property type="entry name" value="EreA/ChaN-like"/>
    <property type="match status" value="1"/>
</dbReference>
<proteinExistence type="predicted"/>
<dbReference type="Gene3D" id="3.30.1870.10">
    <property type="entry name" value="EreA-like, domain 2"/>
    <property type="match status" value="1"/>
</dbReference>
<dbReference type="Proteomes" id="UP000295344">
    <property type="component" value="Unassembled WGS sequence"/>
</dbReference>
<keyword evidence="3" id="KW-1185">Reference proteome</keyword>
<evidence type="ECO:0000313" key="3">
    <source>
        <dbReference type="Proteomes" id="UP000295344"/>
    </source>
</evidence>
<dbReference type="InterPro" id="IPR052036">
    <property type="entry name" value="Hydrolase/PRTase-associated"/>
</dbReference>
<dbReference type="AlphaFoldDB" id="A0A4R7FKJ8"/>
<dbReference type="PANTHER" id="PTHR31299">
    <property type="entry name" value="ESTERASE, PUTATIVE (AFU_ORTHOLOGUE AFUA_1G05850)-RELATED"/>
    <property type="match status" value="1"/>
</dbReference>
<dbReference type="GO" id="GO:0046677">
    <property type="term" value="P:response to antibiotic"/>
    <property type="evidence" value="ECO:0007669"/>
    <property type="project" value="InterPro"/>
</dbReference>
<dbReference type="EMBL" id="SOAM01000002">
    <property type="protein sequence ID" value="TDS76883.1"/>
    <property type="molecule type" value="Genomic_DNA"/>
</dbReference>
<protein>
    <submittedName>
        <fullName evidence="2">Erythromycin esterase-like protein</fullName>
    </submittedName>
</protein>
<dbReference type="CDD" id="cd14728">
    <property type="entry name" value="Ere-like"/>
    <property type="match status" value="1"/>
</dbReference>
<dbReference type="InterPro" id="IPR007815">
    <property type="entry name" value="Emycin_Estase"/>
</dbReference>
<accession>A0A4R7FKJ8</accession>
<reference evidence="2 3" key="1">
    <citation type="submission" date="2019-03" db="EMBL/GenBank/DDBJ databases">
        <title>Genomic Encyclopedia of Archaeal and Bacterial Type Strains, Phase II (KMG-II): from individual species to whole genera.</title>
        <authorList>
            <person name="Goeker M."/>
        </authorList>
    </citation>
    <scope>NUCLEOTIDE SEQUENCE [LARGE SCALE GENOMIC DNA]</scope>
    <source>
        <strain evidence="2 3">DSM 24782</strain>
    </source>
</reference>
<dbReference type="PANTHER" id="PTHR31299:SF0">
    <property type="entry name" value="ESTERASE, PUTATIVE (AFU_ORTHOLOGUE AFUA_1G05850)-RELATED"/>
    <property type="match status" value="1"/>
</dbReference>
<evidence type="ECO:0000256" key="1">
    <source>
        <dbReference type="SAM" id="MobiDB-lite"/>
    </source>
</evidence>
<comment type="caution">
    <text evidence="2">The sequence shown here is derived from an EMBL/GenBank/DDBJ whole genome shotgun (WGS) entry which is preliminary data.</text>
</comment>
<organism evidence="2 3">
    <name type="scientific">Amnibacterium kyonggiense</name>
    <dbReference type="NCBI Taxonomy" id="595671"/>
    <lineage>
        <taxon>Bacteria</taxon>
        <taxon>Bacillati</taxon>
        <taxon>Actinomycetota</taxon>
        <taxon>Actinomycetes</taxon>
        <taxon>Micrococcales</taxon>
        <taxon>Microbacteriaceae</taxon>
        <taxon>Amnibacterium</taxon>
    </lineage>
</organism>
<dbReference type="PIRSF" id="PIRSF036794">
    <property type="entry name" value="UCP_erythr_ester"/>
    <property type="match status" value="1"/>
</dbReference>
<dbReference type="RefSeq" id="WP_133766031.1">
    <property type="nucleotide sequence ID" value="NZ_BAAARP010000002.1"/>
</dbReference>
<dbReference type="Gene3D" id="1.20.1440.30">
    <property type="entry name" value="Biosynthetic Protein domain"/>
    <property type="match status" value="1"/>
</dbReference>
<dbReference type="InterPro" id="IPR014622">
    <property type="entry name" value="UCP036794_erythomycin"/>
</dbReference>
<gene>
    <name evidence="2" type="ORF">CLV52_1822</name>
</gene>
<dbReference type="Pfam" id="PF05139">
    <property type="entry name" value="Erythro_esteras"/>
    <property type="match status" value="1"/>
</dbReference>
<name>A0A4R7FKJ8_9MICO</name>
<sequence>MSAGGADALHAEIRGRSRPLRGPADLDPVVDLARHRRFVAIGEASHGTHEYYEQRAALTRRLVEECGVSWIAVEGDWPDCWRVDRWVRGLAEPEADAARVLSGIRRWPTWLWANAETAAFLDRLRAWNAVRPPEQRTGFVGLDLYSLWDSLARVIGWLDEHRPEALPEAMEAWRCFAPFSEDPQRYAWSTRLVPTSCETDVVDLLVAVRGATAHDGDDAFDAAQNAEIVSRAERYYRAMVRTDRASWNIRDVHMAETVDRLARRTGPAARGVIWAHNTHVGDARATSMADQGLLNLGQLLRQRHDPGQVLLVGIAGHRGEVLAARGWGLPEERMPVPPGRRGDHEALLHDALGGDAVIDLRRGAPGPWSRTRLGMRAIGVVHEPREDGGYVPTVMGARYDALLWVEGTTALRPLHHEPPPVEPELETAPSGV</sequence>
<dbReference type="Gene3D" id="3.40.1660.10">
    <property type="entry name" value="EreA-like (biosynthetic domain)"/>
    <property type="match status" value="1"/>
</dbReference>